<proteinExistence type="predicted"/>
<name>A0ACB7CA11_9ASCO</name>
<dbReference type="EMBL" id="JABTEG010000010">
    <property type="protein sequence ID" value="KAG4304215.1"/>
    <property type="molecule type" value="Genomic_DNA"/>
</dbReference>
<organism evidence="1 2">
    <name type="scientific">Pneumocystis oryctolagi</name>
    <dbReference type="NCBI Taxonomy" id="42067"/>
    <lineage>
        <taxon>Eukaryota</taxon>
        <taxon>Fungi</taxon>
        <taxon>Dikarya</taxon>
        <taxon>Ascomycota</taxon>
        <taxon>Taphrinomycotina</taxon>
        <taxon>Pneumocystomycetes</taxon>
        <taxon>Pneumocystaceae</taxon>
        <taxon>Pneumocystis</taxon>
    </lineage>
</organism>
<sequence>MEKKMKETLQKEDFSISPPKALQTSLHKEKDSENFQKFKKYSGGLDKILQLFDNLHEWADYISFLSKLLKILHTYPTFSVIPYQDLVACRLAQCLDPSLPSGVHQKTLEVYFYIFSLIGKNGLTESLALWTSGLSPVLMFASTKIKPYFLGLIETFYLPLGPDLRPCAKSLIMSLLPGLEEDSGEYFNETFNVLDSIRKKLNDESFFWQCLWLCIITSPQQRQGALKYLFKSFPILKDKSDDIFPIMHPDSGLFIRAFSSGLSDKQMLICRGFLELLVQNVPLSSFIFQENVVHTDAELLVMSAIKVVLGKEISLSRRVWSWLMGSDLEQNPTEDFYFKNYSMKYVIGCIKGYLDVNKNDLVKLDEVFKILLSLMDRPMIGNIVVSELFLPVLRAIYILDEFNNNELYNNTLFSAREFFDSVDSRLIWSKILSLVDKRYVSDVSDYEFALYIISNFNVHEQDMVLFHIPMVLYVIVSNILDKSENVESEKILLFIAHKLISFIPNNNLSSVLFGEYSSEDRISLKNSVGKYYQNPLSSESNTEMSNEMVMDSIFCLLIENIEYYLNDTFYLFEILQLTYEFIPKALWCSFFQKKKILDIIASLLGFDDLTFDHIYYLVKIIIELFKRTWINIDDINNDKLLIPLVLCIWDYFSPENLKYHIDASRLLWTLHKTLNGSFIETIIVYSMNIRESAYTASLKFITLWKYSVDESLFTHIFARPSLIMVGFLRSNDIHTKLLVKSWIETLNTSFIRLLDIVITKLLSLDIICSPKNEVIQELEISLLRFKETDDMSMLTYYVSVCVEIIESGGINLLDYAFTELLNVDIDKSNLLSKYSLVSSDMSYISILARIAIRTLHMFPELESQKLEPMVINLHFLASKLLFYIISKCNLYDHEFIEILLKRLIIKNFIYGNIFDKYVFDILYIILKRNISQYEAIFKDVFLYNIHSLSINETHGDNSEKIASTNILLMLVKLFIVRLSTTHIPSNVEILIDFYKRCLELFTNEMFQIFIPFVETLCNQINSAVVGLETDFSDSKIKSLFSYEIILHCFEGLKYTIVWALEDQDHKLDDFSRKSSENIGFFGNVISGVFALEAPSTVNLHIDSRNSIILCFRDIVKLAFYVWSWLECNVTTVSIGKLETYKFINMRLKTASRQLLYVLYDIKPLETLESLISSINKTDNKIEERIFCFLSKFDDSRKQEIIPFLISSISSRINHEFVTGKHKSNIAIPATPSSVISFLINFVEFSEASLLKQNWSACLVFLKEMINSPQQYQIIDIFILQFSTLLIRKLVETNFNNEKRDKKEMIVDIYLRILSFFTSKSSKIHDSNLLLNKDITCQSDFDNYDDIEKKREFSDGTDELSKNNELSSSSAFWNHELNSVLLKYVIPSLPKIITNNEKLVYACSIIMTNVIGSEHRNSQLPRKYSEDALILLSKLVELSGSSKFWRKEVIDIFNDNSFFAMSLDEAMLWIPIIKQLYNNDKDKLFEILNKSSFYSSSSIFVFRESEVLSRKYQLKRLIFIIVSSGKDKYSDKIKDIENVVLEHIKGPLRKSLRKEVFLLIRALIVYVSSIHLTSFWTVILSELRHSFAELLESDLPWNQDLLDLLLDACKLLDVILVIEPEEFLLYKWIFITDTIDSVHSSDKWRPVALVDKLFHKIFTFLHKLVCIDGSPQPSQDFIDIDAHSKRSPMLISKAIRDVSDIKPFLSRIKEINYENSYNFCSPDIKACEMGILRDLF</sequence>
<comment type="caution">
    <text evidence="1">The sequence shown here is derived from an EMBL/GenBank/DDBJ whole genome shotgun (WGS) entry which is preliminary data.</text>
</comment>
<evidence type="ECO:0000313" key="2">
    <source>
        <dbReference type="Proteomes" id="UP000768646"/>
    </source>
</evidence>
<reference evidence="1 2" key="1">
    <citation type="journal article" date="2021" name="Commun. Biol.">
        <title>Genomic insights into the host specific adaptation of the Pneumocystis genus.</title>
        <authorList>
            <person name="Cisse O.H."/>
            <person name="Ma L."/>
            <person name="Dekker J.P."/>
            <person name="Khil P.P."/>
            <person name="Youn J.-H."/>
            <person name="Brenchley J.M."/>
            <person name="Blair R."/>
            <person name="Pahar B."/>
            <person name="Chabe M."/>
            <person name="Van Rompay K.K.A."/>
            <person name="Keesler R."/>
            <person name="Sukura A."/>
            <person name="Hirsch V."/>
            <person name="Kutty G."/>
            <person name="Liu Y."/>
            <person name="Peng L."/>
            <person name="Chen J."/>
            <person name="Song J."/>
            <person name="Weissenbacher-Lang C."/>
            <person name="Xu J."/>
            <person name="Upham N.S."/>
            <person name="Stajich J.E."/>
            <person name="Cuomo C.A."/>
            <person name="Cushion M.T."/>
            <person name="Kovacs J.A."/>
        </authorList>
    </citation>
    <scope>NUCLEOTIDE SEQUENCE [LARGE SCALE GENOMIC DNA]</scope>
    <source>
        <strain evidence="1 2">RABM</strain>
    </source>
</reference>
<evidence type="ECO:0000313" key="1">
    <source>
        <dbReference type="EMBL" id="KAG4304215.1"/>
    </source>
</evidence>
<accession>A0ACB7CA11</accession>
<protein>
    <submittedName>
        <fullName evidence="1">Uncharacterized protein</fullName>
    </submittedName>
</protein>
<dbReference type="Proteomes" id="UP000768646">
    <property type="component" value="Unassembled WGS sequence"/>
</dbReference>
<keyword evidence="2" id="KW-1185">Reference proteome</keyword>
<gene>
    <name evidence="1" type="ORF">PORY_002396</name>
</gene>